<dbReference type="EMBL" id="KB095858">
    <property type="protein sequence ID" value="ESO10910.1"/>
    <property type="molecule type" value="Genomic_DNA"/>
</dbReference>
<dbReference type="Proteomes" id="UP000015101">
    <property type="component" value="Unassembled WGS sequence"/>
</dbReference>
<gene>
    <name evidence="2" type="primary">20201926</name>
    <name evidence="1" type="ORF">HELRODRAFT_167422</name>
</gene>
<keyword evidence="3" id="KW-1185">Reference proteome</keyword>
<protein>
    <submittedName>
        <fullName evidence="1 2">Uncharacterized protein</fullName>
    </submittedName>
</protein>
<dbReference type="RefSeq" id="XP_009011179.1">
    <property type="nucleotide sequence ID" value="XM_009012931.1"/>
</dbReference>
<accession>T1EZC6</accession>
<name>T1EZC6_HELRO</name>
<dbReference type="CTD" id="20201926"/>
<dbReference type="GeneID" id="20201926"/>
<organism evidence="2 3">
    <name type="scientific">Helobdella robusta</name>
    <name type="common">Californian leech</name>
    <dbReference type="NCBI Taxonomy" id="6412"/>
    <lineage>
        <taxon>Eukaryota</taxon>
        <taxon>Metazoa</taxon>
        <taxon>Spiralia</taxon>
        <taxon>Lophotrochozoa</taxon>
        <taxon>Annelida</taxon>
        <taxon>Clitellata</taxon>
        <taxon>Hirudinea</taxon>
        <taxon>Rhynchobdellida</taxon>
        <taxon>Glossiphoniidae</taxon>
        <taxon>Helobdella</taxon>
    </lineage>
</organism>
<reference evidence="3" key="1">
    <citation type="submission" date="2012-12" db="EMBL/GenBank/DDBJ databases">
        <authorList>
            <person name="Hellsten U."/>
            <person name="Grimwood J."/>
            <person name="Chapman J.A."/>
            <person name="Shapiro H."/>
            <person name="Aerts A."/>
            <person name="Otillar R.P."/>
            <person name="Terry A.Y."/>
            <person name="Boore J.L."/>
            <person name="Simakov O."/>
            <person name="Marletaz F."/>
            <person name="Cho S.-J."/>
            <person name="Edsinger-Gonzales E."/>
            <person name="Havlak P."/>
            <person name="Kuo D.-H."/>
            <person name="Larsson T."/>
            <person name="Lv J."/>
            <person name="Arendt D."/>
            <person name="Savage R."/>
            <person name="Osoegawa K."/>
            <person name="de Jong P."/>
            <person name="Lindberg D.R."/>
            <person name="Seaver E.C."/>
            <person name="Weisblat D.A."/>
            <person name="Putnam N.H."/>
            <person name="Grigoriev I.V."/>
            <person name="Rokhsar D.S."/>
        </authorList>
    </citation>
    <scope>NUCLEOTIDE SEQUENCE</scope>
</reference>
<evidence type="ECO:0000313" key="1">
    <source>
        <dbReference type="EMBL" id="ESO10910.1"/>
    </source>
</evidence>
<evidence type="ECO:0000313" key="2">
    <source>
        <dbReference type="EnsemblMetazoa" id="HelroP167422"/>
    </source>
</evidence>
<dbReference type="HOGENOM" id="CLU_1181330_0_0_1"/>
<reference evidence="1 3" key="2">
    <citation type="journal article" date="2013" name="Nature">
        <title>Insights into bilaterian evolution from three spiralian genomes.</title>
        <authorList>
            <person name="Simakov O."/>
            <person name="Marletaz F."/>
            <person name="Cho S.J."/>
            <person name="Edsinger-Gonzales E."/>
            <person name="Havlak P."/>
            <person name="Hellsten U."/>
            <person name="Kuo D.H."/>
            <person name="Larsson T."/>
            <person name="Lv J."/>
            <person name="Arendt D."/>
            <person name="Savage R."/>
            <person name="Osoegawa K."/>
            <person name="de Jong P."/>
            <person name="Grimwood J."/>
            <person name="Chapman J.A."/>
            <person name="Shapiro H."/>
            <person name="Aerts A."/>
            <person name="Otillar R.P."/>
            <person name="Terry A.Y."/>
            <person name="Boore J.L."/>
            <person name="Grigoriev I.V."/>
            <person name="Lindberg D.R."/>
            <person name="Seaver E.C."/>
            <person name="Weisblat D.A."/>
            <person name="Putnam N.H."/>
            <person name="Rokhsar D.S."/>
        </authorList>
    </citation>
    <scope>NUCLEOTIDE SEQUENCE</scope>
</reference>
<dbReference type="KEGG" id="hro:HELRODRAFT_167422"/>
<sequence>MDYAASCQCCTLSVIATCLAIFYILRWLLLNYFASGDSCPKSWTNAKNLNSTRGLMKVKIASSHLSNGYKADENNNNKINHNNNQQIQFSTSLSNKYFANNNNYNLNTKNSDYPSLKTAQICCRKISQIDHVEEISNGNSVDNTHTAGTPYDRKEISQVRGINVYDLLSNTSTGSSSIPHEIFYDANDHHSPTQKWKCLSCYSNFTQCDCKVVIYKRRKGILQTVKNKGLRVSYE</sequence>
<dbReference type="EnsemblMetazoa" id="HelroT167422">
    <property type="protein sequence ID" value="HelroP167422"/>
    <property type="gene ID" value="HelroG167422"/>
</dbReference>
<dbReference type="EMBL" id="AMQM01002776">
    <property type="status" value="NOT_ANNOTATED_CDS"/>
    <property type="molecule type" value="Genomic_DNA"/>
</dbReference>
<reference evidence="2" key="3">
    <citation type="submission" date="2015-06" db="UniProtKB">
        <authorList>
            <consortium name="EnsemblMetazoa"/>
        </authorList>
    </citation>
    <scope>IDENTIFICATION</scope>
</reference>
<proteinExistence type="predicted"/>
<evidence type="ECO:0000313" key="3">
    <source>
        <dbReference type="Proteomes" id="UP000015101"/>
    </source>
</evidence>
<dbReference type="AlphaFoldDB" id="T1EZC6"/>
<dbReference type="InParanoid" id="T1EZC6"/>